<reference evidence="1 2" key="1">
    <citation type="submission" date="2018-11" db="EMBL/GenBank/DDBJ databases">
        <title>The genome draft of YIM 96095.</title>
        <authorList>
            <person name="Tang S.-K."/>
            <person name="Chunyu W.-X."/>
            <person name="Feng Y.-Z."/>
        </authorList>
    </citation>
    <scope>NUCLEOTIDE SEQUENCE [LARGE SCALE GENOMIC DNA]</scope>
    <source>
        <strain evidence="1 2">YIM 96095</strain>
    </source>
</reference>
<sequence length="394" mass="42712">MPRTILDVHILQTVPPNNLNRDDTGTPKTAYFGGALRARVSSQAWKRATRHAFGDLLDARELGTRTKRVAEFVAERIQERDATIPENEAWTLAAEVIKTATGSPIEKKTRKTKSGSDDEEVAPESAYLMFLSARQRDALAELAIEGRHDITGFLKEKENKQRARQAADTHHSVDIALFGRMVADGADINVDAAAQVAHAISVHAVDLESDYYTAVDDRRDDAEPGAGMIGTVEFNSATLYRYAALDVDQLRRNLGAGLREDETTTEPVRRAVSAFLRGFVESMPTGKANTFGNHTLPEAVVVKLRTARPVSFASAFEEPVDVGQPGGFLRGACARLASHVPEVERAFGLAENTPTWVVRVGKATEPLADLGTEVPVTELVDQVGAAAAERAGSE</sequence>
<dbReference type="AlphaFoldDB" id="A0A3N0EHD4"/>
<evidence type="ECO:0000313" key="1">
    <source>
        <dbReference type="EMBL" id="RNL87283.1"/>
    </source>
</evidence>
<dbReference type="EMBL" id="RJMB01000001">
    <property type="protein sequence ID" value="RNL87283.1"/>
    <property type="molecule type" value="Genomic_DNA"/>
</dbReference>
<dbReference type="OrthoDB" id="5291250at2"/>
<proteinExistence type="predicted"/>
<dbReference type="InterPro" id="IPR010148">
    <property type="entry name" value="CRISPR-assoc_prot_CT1975"/>
</dbReference>
<dbReference type="Proteomes" id="UP000269198">
    <property type="component" value="Unassembled WGS sequence"/>
</dbReference>
<organism evidence="1 2">
    <name type="scientific">Halostreptopolyspora alba</name>
    <dbReference type="NCBI Taxonomy" id="2487137"/>
    <lineage>
        <taxon>Bacteria</taxon>
        <taxon>Bacillati</taxon>
        <taxon>Actinomycetota</taxon>
        <taxon>Actinomycetes</taxon>
        <taxon>Streptosporangiales</taxon>
        <taxon>Nocardiopsidaceae</taxon>
        <taxon>Halostreptopolyspora</taxon>
    </lineage>
</organism>
<keyword evidence="2" id="KW-1185">Reference proteome</keyword>
<accession>A0A3N0EHD4</accession>
<dbReference type="Pfam" id="PF09344">
    <property type="entry name" value="Cas_CT1975"/>
    <property type="match status" value="1"/>
</dbReference>
<evidence type="ECO:0000313" key="2">
    <source>
        <dbReference type="Proteomes" id="UP000269198"/>
    </source>
</evidence>
<gene>
    <name evidence="1" type="primary">cas7e</name>
    <name evidence="1" type="ORF">EFW17_00035</name>
</gene>
<protein>
    <submittedName>
        <fullName evidence="1">Type I-E CRISPR-associated protein Cas7/Cse4/CasC</fullName>
    </submittedName>
</protein>
<comment type="caution">
    <text evidence="1">The sequence shown here is derived from an EMBL/GenBank/DDBJ whole genome shotgun (WGS) entry which is preliminary data.</text>
</comment>
<name>A0A3N0EHD4_9ACTN</name>
<dbReference type="RefSeq" id="WP_123199145.1">
    <property type="nucleotide sequence ID" value="NZ_RJMB01000001.1"/>
</dbReference>
<dbReference type="NCBIfam" id="TIGR01869">
    <property type="entry name" value="casC_Cse4"/>
    <property type="match status" value="1"/>
</dbReference>